<name>A0ABR1A6R7_HUSHU</name>
<accession>A0ABR1A6R7</accession>
<keyword evidence="10" id="KW-0539">Nucleus</keyword>
<comment type="subcellular location">
    <subcellularLocation>
        <location evidence="3">Cytoplasm</location>
    </subcellularLocation>
    <subcellularLocation>
        <location evidence="2">Nucleus</location>
    </subcellularLocation>
</comment>
<evidence type="ECO:0000256" key="13">
    <source>
        <dbReference type="SAM" id="MobiDB-lite"/>
    </source>
</evidence>
<evidence type="ECO:0000313" key="15">
    <source>
        <dbReference type="EMBL" id="KAK6492777.1"/>
    </source>
</evidence>
<evidence type="ECO:0000259" key="14">
    <source>
        <dbReference type="Pfam" id="PF13359"/>
    </source>
</evidence>
<evidence type="ECO:0000313" key="16">
    <source>
        <dbReference type="Proteomes" id="UP001369086"/>
    </source>
</evidence>
<dbReference type="InterPro" id="IPR026103">
    <property type="entry name" value="HARBI1_animal"/>
</dbReference>
<dbReference type="EMBL" id="JAHFZB010000002">
    <property type="protein sequence ID" value="KAK6492777.1"/>
    <property type="molecule type" value="Genomic_DNA"/>
</dbReference>
<feature type="compositionally biased region" description="Basic and acidic residues" evidence="13">
    <location>
        <begin position="36"/>
        <end position="48"/>
    </location>
</feature>
<sequence>MSILSAATQLVAVQLNLIVEQGGVEGEEEGEEAMEDAARPHVHQEGTRRRLRRPRVFKPRTNFLDMSDQEMLKRFRLDRAAILELGDILKGDLESRTRRCHAVPHHLKILGALSFYANGSFQRLSGDRLGLSQSTISRAVCQVTDALVKKVTDYISLPLTSQQQLKIQKEFCDIAGFPRVLGAIDCTHVAIRAPSQDADLYIGHKKSHSVNMQVICDASGIIWNVCAKFPGSFQDSYILSKSSIYKIFEGNDAPDGILLGDASYSIKPWLMTPIANLRTHAEQKYNEAHSSTWKVIKRTLGLLKTRFCCLDKSKGVLQYNPEMVCKIFVACCMLHNIAVRRRLINDQDQDGIHAEKEEGSDSQEDAPDPPVSELNTACEQDGYKVRNQLIDKCYS</sequence>
<feature type="domain" description="DDE Tnp4" evidence="14">
    <location>
        <begin position="184"/>
        <end position="336"/>
    </location>
</feature>
<evidence type="ECO:0000256" key="6">
    <source>
        <dbReference type="ARBA" id="ARBA00022490"/>
    </source>
</evidence>
<evidence type="ECO:0000256" key="10">
    <source>
        <dbReference type="ARBA" id="ARBA00023242"/>
    </source>
</evidence>
<reference evidence="15 16" key="1">
    <citation type="submission" date="2021-05" db="EMBL/GenBank/DDBJ databases">
        <authorList>
            <person name="Zahm M."/>
            <person name="Klopp C."/>
            <person name="Cabau C."/>
            <person name="Kuhl H."/>
            <person name="Suciu R."/>
            <person name="Ciorpac M."/>
            <person name="Holostenco D."/>
            <person name="Gessner J."/>
            <person name="Wuertz S."/>
            <person name="Hohne C."/>
            <person name="Stock M."/>
            <person name="Gislard M."/>
            <person name="Lluch J."/>
            <person name="Milhes M."/>
            <person name="Lampietro C."/>
            <person name="Lopez Roques C."/>
            <person name="Donnadieu C."/>
            <person name="Du K."/>
            <person name="Schartl M."/>
            <person name="Guiguen Y."/>
        </authorList>
    </citation>
    <scope>NUCLEOTIDE SEQUENCE [LARGE SCALE GENOMIC DNA]</scope>
    <source>
        <strain evidence="15">Hh-F2</strain>
        <tissue evidence="15">Blood</tissue>
    </source>
</reference>
<evidence type="ECO:0000256" key="9">
    <source>
        <dbReference type="ARBA" id="ARBA00022801"/>
    </source>
</evidence>
<dbReference type="PRINTS" id="PR02086">
    <property type="entry name" value="PUTNUCHARBI1"/>
</dbReference>
<keyword evidence="9" id="KW-0378">Hydrolase</keyword>
<dbReference type="InterPro" id="IPR027806">
    <property type="entry name" value="HARBI1_dom"/>
</dbReference>
<evidence type="ECO:0000256" key="8">
    <source>
        <dbReference type="ARBA" id="ARBA00022723"/>
    </source>
</evidence>
<comment type="function">
    <text evidence="12">Transposase-derived protein that may have nuclease activity. Does not have transposase activity.</text>
</comment>
<proteinExistence type="inferred from homology"/>
<dbReference type="PANTHER" id="PTHR22930:SF267">
    <property type="entry name" value="NUCLEASE HARBI1-RELATED"/>
    <property type="match status" value="1"/>
</dbReference>
<dbReference type="InterPro" id="IPR045249">
    <property type="entry name" value="HARBI1-like"/>
</dbReference>
<evidence type="ECO:0000256" key="3">
    <source>
        <dbReference type="ARBA" id="ARBA00004496"/>
    </source>
</evidence>
<comment type="similarity">
    <text evidence="4">Belongs to the HARBI1 family.</text>
</comment>
<evidence type="ECO:0000256" key="11">
    <source>
        <dbReference type="ARBA" id="ARBA00030126"/>
    </source>
</evidence>
<keyword evidence="7" id="KW-0540">Nuclease</keyword>
<keyword evidence="6" id="KW-0963">Cytoplasm</keyword>
<dbReference type="PANTHER" id="PTHR22930">
    <property type="match status" value="1"/>
</dbReference>
<protein>
    <recommendedName>
        <fullName evidence="5">Putative nuclease HARBI1</fullName>
    </recommendedName>
    <alternativeName>
        <fullName evidence="11">Harbinger transposase-derived nuclease</fullName>
    </alternativeName>
</protein>
<evidence type="ECO:0000256" key="12">
    <source>
        <dbReference type="ARBA" id="ARBA00045850"/>
    </source>
</evidence>
<organism evidence="15 16">
    <name type="scientific">Huso huso</name>
    <name type="common">Beluga</name>
    <name type="synonym">Acipenser huso</name>
    <dbReference type="NCBI Taxonomy" id="61971"/>
    <lineage>
        <taxon>Eukaryota</taxon>
        <taxon>Metazoa</taxon>
        <taxon>Chordata</taxon>
        <taxon>Craniata</taxon>
        <taxon>Vertebrata</taxon>
        <taxon>Euteleostomi</taxon>
        <taxon>Actinopterygii</taxon>
        <taxon>Chondrostei</taxon>
        <taxon>Acipenseriformes</taxon>
        <taxon>Acipenseridae</taxon>
        <taxon>Huso</taxon>
    </lineage>
</organism>
<evidence type="ECO:0000256" key="4">
    <source>
        <dbReference type="ARBA" id="ARBA00006958"/>
    </source>
</evidence>
<gene>
    <name evidence="15" type="ORF">HHUSO_G2174</name>
</gene>
<evidence type="ECO:0000256" key="5">
    <source>
        <dbReference type="ARBA" id="ARBA00015519"/>
    </source>
</evidence>
<feature type="region of interest" description="Disordered" evidence="13">
    <location>
        <begin position="353"/>
        <end position="376"/>
    </location>
</feature>
<comment type="cofactor">
    <cofactor evidence="1">
        <name>a divalent metal cation</name>
        <dbReference type="ChEBI" id="CHEBI:60240"/>
    </cofactor>
</comment>
<comment type="caution">
    <text evidence="15">The sequence shown here is derived from an EMBL/GenBank/DDBJ whole genome shotgun (WGS) entry which is preliminary data.</text>
</comment>
<keyword evidence="16" id="KW-1185">Reference proteome</keyword>
<feature type="compositionally biased region" description="Acidic residues" evidence="13">
    <location>
        <begin position="26"/>
        <end position="35"/>
    </location>
</feature>
<evidence type="ECO:0000256" key="2">
    <source>
        <dbReference type="ARBA" id="ARBA00004123"/>
    </source>
</evidence>
<dbReference type="Proteomes" id="UP001369086">
    <property type="component" value="Unassembled WGS sequence"/>
</dbReference>
<keyword evidence="8" id="KW-0479">Metal-binding</keyword>
<evidence type="ECO:0000256" key="7">
    <source>
        <dbReference type="ARBA" id="ARBA00022722"/>
    </source>
</evidence>
<evidence type="ECO:0000256" key="1">
    <source>
        <dbReference type="ARBA" id="ARBA00001968"/>
    </source>
</evidence>
<dbReference type="Pfam" id="PF13359">
    <property type="entry name" value="DDE_Tnp_4"/>
    <property type="match status" value="1"/>
</dbReference>
<feature type="region of interest" description="Disordered" evidence="13">
    <location>
        <begin position="26"/>
        <end position="50"/>
    </location>
</feature>